<dbReference type="InterPro" id="IPR006162">
    <property type="entry name" value="Ppantetheine_attach_site"/>
</dbReference>
<dbReference type="InterPro" id="IPR013968">
    <property type="entry name" value="PKS_KR"/>
</dbReference>
<feature type="domain" description="Ketosynthase family 3 (KS3)" evidence="11">
    <location>
        <begin position="1"/>
        <end position="216"/>
    </location>
</feature>
<proteinExistence type="predicted"/>
<dbReference type="InterPro" id="IPR020843">
    <property type="entry name" value="ER"/>
</dbReference>
<protein>
    <recommendedName>
        <fullName evidence="15">Polyketide synthase</fullName>
    </recommendedName>
</protein>
<dbReference type="Pfam" id="PF00698">
    <property type="entry name" value="Acyl_transf_1"/>
    <property type="match status" value="1"/>
</dbReference>
<dbReference type="InterPro" id="IPR036736">
    <property type="entry name" value="ACP-like_sf"/>
</dbReference>
<evidence type="ECO:0000313" key="13">
    <source>
        <dbReference type="EMBL" id="KAK3944449.1"/>
    </source>
</evidence>
<dbReference type="SUPFAM" id="SSF53901">
    <property type="entry name" value="Thiolase-like"/>
    <property type="match status" value="1"/>
</dbReference>
<dbReference type="SUPFAM" id="SSF47336">
    <property type="entry name" value="ACP-like"/>
    <property type="match status" value="1"/>
</dbReference>
<dbReference type="Gene3D" id="3.40.50.720">
    <property type="entry name" value="NAD(P)-binding Rossmann-like Domain"/>
    <property type="match status" value="2"/>
</dbReference>
<dbReference type="SMART" id="SM00829">
    <property type="entry name" value="PKS_ER"/>
    <property type="match status" value="1"/>
</dbReference>
<dbReference type="Pfam" id="PF02801">
    <property type="entry name" value="Ketoacyl-synt_C"/>
    <property type="match status" value="1"/>
</dbReference>
<dbReference type="InterPro" id="IPR016036">
    <property type="entry name" value="Malonyl_transacylase_ACP-bd"/>
</dbReference>
<dbReference type="Pfam" id="PF23297">
    <property type="entry name" value="ACP_SdgA_C"/>
    <property type="match status" value="1"/>
</dbReference>
<keyword evidence="7" id="KW-0012">Acyltransferase</keyword>
<evidence type="ECO:0000256" key="7">
    <source>
        <dbReference type="ARBA" id="ARBA00023315"/>
    </source>
</evidence>
<dbReference type="CDD" id="cd02440">
    <property type="entry name" value="AdoMet_MTases"/>
    <property type="match status" value="1"/>
</dbReference>
<keyword evidence="14" id="KW-1185">Reference proteome</keyword>
<keyword evidence="4" id="KW-0521">NADP</keyword>
<dbReference type="InterPro" id="IPR013217">
    <property type="entry name" value="Methyltransf_12"/>
</dbReference>
<feature type="domain" description="Carrier" evidence="10">
    <location>
        <begin position="2278"/>
        <end position="2355"/>
    </location>
</feature>
<evidence type="ECO:0000256" key="8">
    <source>
        <dbReference type="PROSITE-ProRule" id="PRU01363"/>
    </source>
</evidence>
<dbReference type="Pfam" id="PF21089">
    <property type="entry name" value="PKS_DH_N"/>
    <property type="match status" value="1"/>
</dbReference>
<dbReference type="SUPFAM" id="SSF51735">
    <property type="entry name" value="NAD(P)-binding Rossmann-fold domains"/>
    <property type="match status" value="2"/>
</dbReference>
<dbReference type="Gene3D" id="3.90.180.10">
    <property type="entry name" value="Medium-chain alcohol dehydrogenases, catalytic domain"/>
    <property type="match status" value="1"/>
</dbReference>
<dbReference type="SUPFAM" id="SSF55048">
    <property type="entry name" value="Probable ACP-binding domain of malonyl-CoA ACP transacylase"/>
    <property type="match status" value="1"/>
</dbReference>
<dbReference type="GO" id="GO:1901336">
    <property type="term" value="P:lactone biosynthetic process"/>
    <property type="evidence" value="ECO:0007669"/>
    <property type="project" value="UniProtKB-ARBA"/>
</dbReference>
<dbReference type="FunFam" id="3.40.50.720:FF:000209">
    <property type="entry name" value="Polyketide synthase Pks12"/>
    <property type="match status" value="1"/>
</dbReference>
<dbReference type="InterPro" id="IPR009081">
    <property type="entry name" value="PP-bd_ACP"/>
</dbReference>
<dbReference type="Pfam" id="PF08242">
    <property type="entry name" value="Methyltransf_12"/>
    <property type="match status" value="1"/>
</dbReference>
<evidence type="ECO:0000256" key="9">
    <source>
        <dbReference type="SAM" id="MobiDB-lite"/>
    </source>
</evidence>
<evidence type="ECO:0000259" key="12">
    <source>
        <dbReference type="PROSITE" id="PS52019"/>
    </source>
</evidence>
<dbReference type="Pfam" id="PF14765">
    <property type="entry name" value="PS-DH"/>
    <property type="match status" value="1"/>
</dbReference>
<dbReference type="SUPFAM" id="SSF52151">
    <property type="entry name" value="FabD/lysophospholipase-like"/>
    <property type="match status" value="1"/>
</dbReference>
<dbReference type="PANTHER" id="PTHR43775">
    <property type="entry name" value="FATTY ACID SYNTHASE"/>
    <property type="match status" value="1"/>
</dbReference>
<dbReference type="Gene3D" id="3.40.366.10">
    <property type="entry name" value="Malonyl-Coenzyme A Acyl Carrier Protein, domain 2"/>
    <property type="match status" value="1"/>
</dbReference>
<dbReference type="Pfam" id="PF00107">
    <property type="entry name" value="ADH_zinc_N"/>
    <property type="match status" value="1"/>
</dbReference>
<dbReference type="PANTHER" id="PTHR43775:SF29">
    <property type="entry name" value="ASPERFURANONE POLYKETIDE SYNTHASE AFOG-RELATED"/>
    <property type="match status" value="1"/>
</dbReference>
<feature type="compositionally biased region" description="Low complexity" evidence="9">
    <location>
        <begin position="247"/>
        <end position="261"/>
    </location>
</feature>
<gene>
    <name evidence="13" type="ORF">QBC46DRAFT_350516</name>
</gene>
<evidence type="ECO:0000256" key="3">
    <source>
        <dbReference type="ARBA" id="ARBA00022679"/>
    </source>
</evidence>
<dbReference type="SMART" id="SM00823">
    <property type="entry name" value="PKS_PP"/>
    <property type="match status" value="1"/>
</dbReference>
<dbReference type="PROSITE" id="PS52004">
    <property type="entry name" value="KS3_2"/>
    <property type="match status" value="1"/>
</dbReference>
<feature type="active site" description="Proton donor; for dehydratase activity" evidence="8">
    <location>
        <position position="973"/>
    </location>
</feature>
<dbReference type="SMART" id="SM00826">
    <property type="entry name" value="PKS_DH"/>
    <property type="match status" value="1"/>
</dbReference>
<dbReference type="Gene3D" id="3.40.47.10">
    <property type="match status" value="1"/>
</dbReference>
<dbReference type="InterPro" id="IPR016035">
    <property type="entry name" value="Acyl_Trfase/lysoPLipase"/>
</dbReference>
<dbReference type="GO" id="GO:0006633">
    <property type="term" value="P:fatty acid biosynthetic process"/>
    <property type="evidence" value="ECO:0007669"/>
    <property type="project" value="TreeGrafter"/>
</dbReference>
<accession>A0AAN6S8J2</accession>
<dbReference type="Pfam" id="PF08240">
    <property type="entry name" value="ADH_N"/>
    <property type="match status" value="1"/>
</dbReference>
<dbReference type="Proteomes" id="UP001303473">
    <property type="component" value="Unassembled WGS sequence"/>
</dbReference>
<dbReference type="InterPro" id="IPR013149">
    <property type="entry name" value="ADH-like_C"/>
</dbReference>
<feature type="domain" description="PKS/mFAS DH" evidence="12">
    <location>
        <begin position="749"/>
        <end position="1064"/>
    </location>
</feature>
<dbReference type="InterPro" id="IPR049900">
    <property type="entry name" value="PKS_mFAS_DH"/>
</dbReference>
<dbReference type="GO" id="GO:0004312">
    <property type="term" value="F:fatty acid synthase activity"/>
    <property type="evidence" value="ECO:0007669"/>
    <property type="project" value="TreeGrafter"/>
</dbReference>
<dbReference type="PROSITE" id="PS52019">
    <property type="entry name" value="PKS_MFAS_DH"/>
    <property type="match status" value="1"/>
</dbReference>
<reference evidence="14" key="1">
    <citation type="journal article" date="2023" name="Mol. Phylogenet. Evol.">
        <title>Genome-scale phylogeny and comparative genomics of the fungal order Sordariales.</title>
        <authorList>
            <person name="Hensen N."/>
            <person name="Bonometti L."/>
            <person name="Westerberg I."/>
            <person name="Brannstrom I.O."/>
            <person name="Guillou S."/>
            <person name="Cros-Aarteil S."/>
            <person name="Calhoun S."/>
            <person name="Haridas S."/>
            <person name="Kuo A."/>
            <person name="Mondo S."/>
            <person name="Pangilinan J."/>
            <person name="Riley R."/>
            <person name="LaButti K."/>
            <person name="Andreopoulos B."/>
            <person name="Lipzen A."/>
            <person name="Chen C."/>
            <person name="Yan M."/>
            <person name="Daum C."/>
            <person name="Ng V."/>
            <person name="Clum A."/>
            <person name="Steindorff A."/>
            <person name="Ohm R.A."/>
            <person name="Martin F."/>
            <person name="Silar P."/>
            <person name="Natvig D.O."/>
            <person name="Lalanne C."/>
            <person name="Gautier V."/>
            <person name="Ament-Velasquez S.L."/>
            <person name="Kruys A."/>
            <person name="Hutchinson M.I."/>
            <person name="Powell A.J."/>
            <person name="Barry K."/>
            <person name="Miller A.N."/>
            <person name="Grigoriev I.V."/>
            <person name="Debuchy R."/>
            <person name="Gladieux P."/>
            <person name="Hiltunen Thoren M."/>
            <person name="Johannesson H."/>
        </authorList>
    </citation>
    <scope>NUCLEOTIDE SEQUENCE [LARGE SCALE GENOMIC DNA]</scope>
    <source>
        <strain evidence="14">CBS 340.73</strain>
    </source>
</reference>
<dbReference type="PROSITE" id="PS50075">
    <property type="entry name" value="CARRIER"/>
    <property type="match status" value="1"/>
</dbReference>
<name>A0AAN6S8J2_9PEZI</name>
<dbReference type="InterPro" id="IPR011032">
    <property type="entry name" value="GroES-like_sf"/>
</dbReference>
<dbReference type="InterPro" id="IPR050091">
    <property type="entry name" value="PKS_NRPS_Biosynth_Enz"/>
</dbReference>
<dbReference type="Pfam" id="PF16197">
    <property type="entry name" value="KAsynt_C_assoc"/>
    <property type="match status" value="1"/>
</dbReference>
<dbReference type="InterPro" id="IPR020841">
    <property type="entry name" value="PKS_Beta-ketoAc_synthase_dom"/>
</dbReference>
<dbReference type="GO" id="GO:0030639">
    <property type="term" value="P:polyketide biosynthetic process"/>
    <property type="evidence" value="ECO:0007669"/>
    <property type="project" value="UniProtKB-ARBA"/>
</dbReference>
<dbReference type="InterPro" id="IPR036291">
    <property type="entry name" value="NAD(P)-bd_dom_sf"/>
</dbReference>
<dbReference type="InterPro" id="IPR042104">
    <property type="entry name" value="PKS_dehydratase_sf"/>
</dbReference>
<keyword evidence="2" id="KW-0597">Phosphoprotein</keyword>
<dbReference type="Gene3D" id="1.10.1200.10">
    <property type="entry name" value="ACP-like"/>
    <property type="match status" value="1"/>
</dbReference>
<dbReference type="CDD" id="cd00833">
    <property type="entry name" value="PKS"/>
    <property type="match status" value="1"/>
</dbReference>
<dbReference type="InterPro" id="IPR057326">
    <property type="entry name" value="KR_dom"/>
</dbReference>
<dbReference type="InterPro" id="IPR016039">
    <property type="entry name" value="Thiolase-like"/>
</dbReference>
<evidence type="ECO:0000259" key="11">
    <source>
        <dbReference type="PROSITE" id="PS52004"/>
    </source>
</evidence>
<keyword evidence="1" id="KW-0596">Phosphopantetheine</keyword>
<dbReference type="Pfam" id="PF08659">
    <property type="entry name" value="KR"/>
    <property type="match status" value="1"/>
</dbReference>
<comment type="caution">
    <text evidence="13">The sequence shown here is derived from an EMBL/GenBank/DDBJ whole genome shotgun (WGS) entry which is preliminary data.</text>
</comment>
<feature type="region of interest" description="C-terminal hotdog fold" evidence="8">
    <location>
        <begin position="910"/>
        <end position="1064"/>
    </location>
</feature>
<dbReference type="SUPFAM" id="SSF53335">
    <property type="entry name" value="S-adenosyl-L-methionine-dependent methyltransferases"/>
    <property type="match status" value="1"/>
</dbReference>
<dbReference type="SMART" id="SM00825">
    <property type="entry name" value="PKS_KS"/>
    <property type="match status" value="1"/>
</dbReference>
<keyword evidence="3" id="KW-0808">Transferase</keyword>
<dbReference type="InterPro" id="IPR049552">
    <property type="entry name" value="PKS_DH_N"/>
</dbReference>
<dbReference type="PROSITE" id="PS00012">
    <property type="entry name" value="PHOSPHOPANTETHEINE"/>
    <property type="match status" value="1"/>
</dbReference>
<evidence type="ECO:0000256" key="4">
    <source>
        <dbReference type="ARBA" id="ARBA00022857"/>
    </source>
</evidence>
<dbReference type="Gene3D" id="3.30.70.3290">
    <property type="match status" value="1"/>
</dbReference>
<dbReference type="Gene3D" id="3.10.129.110">
    <property type="entry name" value="Polyketide synthase dehydratase"/>
    <property type="match status" value="1"/>
</dbReference>
<dbReference type="InterPro" id="IPR056501">
    <property type="entry name" value="NAD-bd_HRPKS_sdrA"/>
</dbReference>
<dbReference type="InterPro" id="IPR014043">
    <property type="entry name" value="Acyl_transferase_dom"/>
</dbReference>
<dbReference type="Pfam" id="PF23114">
    <property type="entry name" value="NAD-bd_HRPKS_sdrA"/>
    <property type="match status" value="1"/>
</dbReference>
<dbReference type="InterPro" id="IPR049551">
    <property type="entry name" value="PKS_DH_C"/>
</dbReference>
<feature type="region of interest" description="N-terminal hotdog fold" evidence="8">
    <location>
        <begin position="749"/>
        <end position="885"/>
    </location>
</feature>
<feature type="region of interest" description="Disordered" evidence="9">
    <location>
        <begin position="247"/>
        <end position="269"/>
    </location>
</feature>
<sequence>MQSVMVYKSGRLQRVVICAWRLMGRHGGEGVASLVLKPLAAALRDGDHIHAVVRETGVNQDRKTPTITSPSLEAQVQLIQDVYRRAGLNPADTGYVEAHMTGTPTADPIEAEALARTFGQGRGAEDPVLVGSVKPNIGHTEPVSGLAAIIKTIFVLQQGVIPPNVNYEKTNPKIPLAEWRLKVPTALTPWPAGKLRRASVNNFGYGGTNAHVILEAAPAASGRLFLKGADGAMNGILSNKVNGRSHGATNGTTNGTANGAGILNGSSRPAEEEGRSLVYIVSAKDSVAAQQMNKNLAEYIRETTGLGKEPSPIDLAFTLAERRSRFPWVTAVRAKGLMELADRLDEPDLKASRATKKPRLGFVFNGQGAQWYAMGRELIGGYPVFRRSLLTADQILTDYGATWSLHEELLRDEKTTRVHDIALSQPLSVALQLCLVDLLASWGITPSAVASHSSGEIAAAYAVGALTFQQALGVVYFRGELAQMHHERASVVGGMLAVGLSAEAAAAYVGDTTEGTVVVACHNSPDSVTLSGDMAAIDQVAARLTQDGIFARKLNVPLAYHSHHMVAMAQDYTDWLRAIVPPPASWNGALFASPVTGDIVTSPKVLAAEHFVSNLVSPVLFAQAFEQMCFGTVTCDGSTRPAEQQANVDMIVEIGVHGTLSGPIRQILRDRRMPYVSCLKRYSHAVQTVQDAVCALLAHGYPVSLAVVNGHDHGTYVPGLPTYAWNHTTPHWIESRLYREYRYKRFRPHELLGSPIAGTNRQTPTWRNFLRPADIGWLTDHKLGADTVLPGAGYIAMAIEAVRLITDPSEETIAGYRLREIDIANALAVPETALGVEIQLVLRPCSEKELDSKGWYEFEVWSVSGADDAWTQHCKGSVTAETVTKVKEAATKVAVPAPCVDSFFAADVPVREVEPAVIFAGLRAMKLFHGPAFQNLIRSRAAPAQSVTTLAVSSAAAVADGEPAYVLHPTALDSLIQAAYVSIPDATQQQAMVVPRSIRHLYAPRHLPRQSGEELTAFVDLVQADRRGALVTAVAVSGKGDDASAPLLQLEGLYCQAVPLGADDSPKGQVMALCSQTQWEVDIGHGKKLDRVSFNFIFDAVTQLAATGDLDSATWPMHRQLLYGWMQSVVARGQAGELGPGSRVWSKTKPGLKQRLADDVASENAAGELIVRVGQQLADVVRGAVDPEALLQADDLLDQYYETLPRLQQRSYTHLYQIIAQYAAVQPGARVLEIGGRTGAATARVLEAFAARAEDGASGTLLGHYDFTDNSANRLEVARRKCAPWEALMEFKTLDIRTDPMAQNFAEGSYDLIVAAGVLGTMPDLSQVLTHVRRLLKPGAKLALVDTTRARLDSQLVFGGLPSRWQSRNDASPCPIVSVNRWNELLQTAGFSGVELEVGDCEDAQFQASSVILTTAVAESQSGPSPAYPAAVSIVHTDDARPAEAWRKELEAAITAQTGATVTVQSLGAVQAQSNVVYLFTPEMVAPFLHSMDQAGFNQLKALMVQGQGLLWLSCSSSITAREPLYAQSAGLLRTARQEDASRRYVSLDFEVTAEGPWSPATIPHIVQVLRQSFDANMDAADIEWEYAVQNGMLHVPRVYPSPAQDRASSETPVDPAPALEPIWQPGRPLVWETVQTVGTLSDLYFSDDTQAAQPEIPPGMVEIQTQAMGLNFRDVMAALGQIDASRHIHDAAGIVTRLGPDTEASGLQVGDRVCGALNGRFATHPRAPWTSFTKIPDEMTWEEAASLPLIFLTSYLCLFDLARLQPGERVLIHAGSGGVGQSAIMLAQHAGADVFVTCSSESKRDLIMTQYGLDAHHIFSSRDPSFAAAIMARTGGVGVDVVINSLSGPLLKATCDCMARFGRFVEIGKVDIEAARRLDMTPLTRSAMICGFDLTQHCAFNGPAVHRAWQAIMQLWAEKAIHAVHPVVTYPVAEMETAMRRMQRGAHTGKLVLLPGPEAQVKVLTRSTGLARLGDPDSTYLIAGGLGGIGHALAGWMMERGARHILVVSRRAESHPQAASLIARGRAQGCNVAVRNCDIAQEDQLVQLLADCVSTGKMPPIRGVIQAAMALHDTILERLTYEQWQSSIQPKVAGSLHLHRHLSGGLRFFVMLSSIAGVVGHASQANYAAGNTFQDALARHRTAQGLPAVSIDLGAVGDVGVVAESGDNSGMRERVERNLGSKIIPIGRVLRLIEAAVCEPLRADHPNASQVITGIVDYERIPAGTAIKRDRRFSTLRLGSGAAGGATASGMTATLTRSPDEVLKQSLARVPPPASGEALALVTGALANKLATLFNLVAAEIDTSSSLSALGVDSLVAVELRNWLSNVVQAKVTIFEILQTATMRDFAGLVMGRSALIA</sequence>
<dbReference type="InterPro" id="IPR013154">
    <property type="entry name" value="ADH-like_N"/>
</dbReference>
<keyword evidence="6" id="KW-0511">Multifunctional enzyme</keyword>
<dbReference type="SMART" id="SM00822">
    <property type="entry name" value="PKS_KR"/>
    <property type="match status" value="1"/>
</dbReference>
<dbReference type="SUPFAM" id="SSF50129">
    <property type="entry name" value="GroES-like"/>
    <property type="match status" value="1"/>
</dbReference>
<dbReference type="CDD" id="cd05195">
    <property type="entry name" value="enoyl_red"/>
    <property type="match status" value="1"/>
</dbReference>
<dbReference type="InterPro" id="IPR014031">
    <property type="entry name" value="Ketoacyl_synth_C"/>
</dbReference>
<evidence type="ECO:0000256" key="2">
    <source>
        <dbReference type="ARBA" id="ARBA00022553"/>
    </source>
</evidence>
<evidence type="ECO:0000259" key="10">
    <source>
        <dbReference type="PROSITE" id="PS50075"/>
    </source>
</evidence>
<dbReference type="InterPro" id="IPR001227">
    <property type="entry name" value="Ac_transferase_dom_sf"/>
</dbReference>
<dbReference type="GO" id="GO:0031177">
    <property type="term" value="F:phosphopantetheine binding"/>
    <property type="evidence" value="ECO:0007669"/>
    <property type="project" value="InterPro"/>
</dbReference>
<dbReference type="InterPro" id="IPR020807">
    <property type="entry name" value="PKS_DH"/>
</dbReference>
<keyword evidence="5" id="KW-0560">Oxidoreductase</keyword>
<evidence type="ECO:0000256" key="1">
    <source>
        <dbReference type="ARBA" id="ARBA00022450"/>
    </source>
</evidence>
<dbReference type="InterPro" id="IPR032821">
    <property type="entry name" value="PKS_assoc"/>
</dbReference>
<evidence type="ECO:0008006" key="15">
    <source>
        <dbReference type="Google" id="ProtNLM"/>
    </source>
</evidence>
<dbReference type="InterPro" id="IPR020806">
    <property type="entry name" value="PKS_PP-bd"/>
</dbReference>
<dbReference type="InterPro" id="IPR029063">
    <property type="entry name" value="SAM-dependent_MTases_sf"/>
</dbReference>
<evidence type="ECO:0000256" key="5">
    <source>
        <dbReference type="ARBA" id="ARBA00023002"/>
    </source>
</evidence>
<dbReference type="Gene3D" id="3.40.50.150">
    <property type="entry name" value="Vaccinia Virus protein VP39"/>
    <property type="match status" value="1"/>
</dbReference>
<dbReference type="EMBL" id="MU853759">
    <property type="protein sequence ID" value="KAK3944449.1"/>
    <property type="molecule type" value="Genomic_DNA"/>
</dbReference>
<feature type="active site" description="Proton acceptor; for dehydratase activity" evidence="8">
    <location>
        <position position="781"/>
    </location>
</feature>
<evidence type="ECO:0000256" key="6">
    <source>
        <dbReference type="ARBA" id="ARBA00023268"/>
    </source>
</evidence>
<evidence type="ECO:0000313" key="14">
    <source>
        <dbReference type="Proteomes" id="UP001303473"/>
    </source>
</evidence>
<dbReference type="SMART" id="SM00827">
    <property type="entry name" value="PKS_AT"/>
    <property type="match status" value="1"/>
</dbReference>
<organism evidence="13 14">
    <name type="scientific">Diplogelasinospora grovesii</name>
    <dbReference type="NCBI Taxonomy" id="303347"/>
    <lineage>
        <taxon>Eukaryota</taxon>
        <taxon>Fungi</taxon>
        <taxon>Dikarya</taxon>
        <taxon>Ascomycota</taxon>
        <taxon>Pezizomycotina</taxon>
        <taxon>Sordariomycetes</taxon>
        <taxon>Sordariomycetidae</taxon>
        <taxon>Sordariales</taxon>
        <taxon>Diplogelasinosporaceae</taxon>
        <taxon>Diplogelasinospora</taxon>
    </lineage>
</organism>
<dbReference type="GO" id="GO:0016491">
    <property type="term" value="F:oxidoreductase activity"/>
    <property type="evidence" value="ECO:0007669"/>
    <property type="project" value="UniProtKB-KW"/>
</dbReference>